<evidence type="ECO:0000313" key="3">
    <source>
        <dbReference type="Proteomes" id="UP001465755"/>
    </source>
</evidence>
<gene>
    <name evidence="2" type="ORF">WJX73_006955</name>
</gene>
<name>A0AAW1NJ78_9CHLO</name>
<dbReference type="Proteomes" id="UP001465755">
    <property type="component" value="Unassembled WGS sequence"/>
</dbReference>
<sequence>MYCDSTGELRHAGSSQISQLRNHARRSPEDASIEERSEKWTAYALALSKADQTISWEAEWQCSGEAMAITSLHDELTLVLVVLAASWRQTGRYYASDILLQEAEQQTPLTKKAISAFRQSAAIAQYTAEHHLSSEQPFDTARNPLLHKATARCLAALAHAEQQALLAHLACLGNKGNVLGSLHVGASGLFLSADQELRAAAWESQAELLAPYVKLSAALQLSRAHLSTAFKLEDEGEPAKAWGHALEAVKIFTEAEPLWKMHKEWEEAVAAEKVAFDAAVLHFKSSTAQFAYSNVPARPEDLSLPAGKSQPIAEFQLA</sequence>
<evidence type="ECO:0000256" key="1">
    <source>
        <dbReference type="SAM" id="MobiDB-lite"/>
    </source>
</evidence>
<organism evidence="2 3">
    <name type="scientific">Symbiochloris irregularis</name>
    <dbReference type="NCBI Taxonomy" id="706552"/>
    <lineage>
        <taxon>Eukaryota</taxon>
        <taxon>Viridiplantae</taxon>
        <taxon>Chlorophyta</taxon>
        <taxon>core chlorophytes</taxon>
        <taxon>Trebouxiophyceae</taxon>
        <taxon>Trebouxiales</taxon>
        <taxon>Trebouxiaceae</taxon>
        <taxon>Symbiochloris</taxon>
    </lineage>
</organism>
<dbReference type="Gene3D" id="1.25.40.280">
    <property type="entry name" value="alix/aip1 like domains"/>
    <property type="match status" value="1"/>
</dbReference>
<comment type="caution">
    <text evidence="2">The sequence shown here is derived from an EMBL/GenBank/DDBJ whole genome shotgun (WGS) entry which is preliminary data.</text>
</comment>
<keyword evidence="3" id="KW-1185">Reference proteome</keyword>
<protein>
    <recommendedName>
        <fullName evidence="4">BRO1 domain-containing protein</fullName>
    </recommendedName>
</protein>
<dbReference type="InterPro" id="IPR038499">
    <property type="entry name" value="BRO1_sf"/>
</dbReference>
<accession>A0AAW1NJ78</accession>
<evidence type="ECO:0008006" key="4">
    <source>
        <dbReference type="Google" id="ProtNLM"/>
    </source>
</evidence>
<dbReference type="EMBL" id="JALJOQ010000229">
    <property type="protein sequence ID" value="KAK9788300.1"/>
    <property type="molecule type" value="Genomic_DNA"/>
</dbReference>
<evidence type="ECO:0000313" key="2">
    <source>
        <dbReference type="EMBL" id="KAK9788300.1"/>
    </source>
</evidence>
<proteinExistence type="predicted"/>
<feature type="region of interest" description="Disordered" evidence="1">
    <location>
        <begin position="1"/>
        <end position="33"/>
    </location>
</feature>
<reference evidence="2 3" key="1">
    <citation type="journal article" date="2024" name="Nat. Commun.">
        <title>Phylogenomics reveals the evolutionary origins of lichenization in chlorophyte algae.</title>
        <authorList>
            <person name="Puginier C."/>
            <person name="Libourel C."/>
            <person name="Otte J."/>
            <person name="Skaloud P."/>
            <person name="Haon M."/>
            <person name="Grisel S."/>
            <person name="Petersen M."/>
            <person name="Berrin J.G."/>
            <person name="Delaux P.M."/>
            <person name="Dal Grande F."/>
            <person name="Keller J."/>
        </authorList>
    </citation>
    <scope>NUCLEOTIDE SEQUENCE [LARGE SCALE GENOMIC DNA]</scope>
    <source>
        <strain evidence="2 3">SAG 2036</strain>
    </source>
</reference>
<dbReference type="AlphaFoldDB" id="A0AAW1NJ78"/>